<accession>A0A9N9SDJ8</accession>
<feature type="region of interest" description="Disordered" evidence="1">
    <location>
        <begin position="81"/>
        <end position="103"/>
    </location>
</feature>
<evidence type="ECO:0000256" key="1">
    <source>
        <dbReference type="SAM" id="MobiDB-lite"/>
    </source>
</evidence>
<proteinExistence type="predicted"/>
<feature type="region of interest" description="Disordered" evidence="1">
    <location>
        <begin position="133"/>
        <end position="163"/>
    </location>
</feature>
<dbReference type="OrthoDB" id="6784491at2759"/>
<dbReference type="AlphaFoldDB" id="A0A9N9SDJ8"/>
<feature type="compositionally biased region" description="Basic and acidic residues" evidence="1">
    <location>
        <begin position="150"/>
        <end position="163"/>
    </location>
</feature>
<feature type="region of interest" description="Disordered" evidence="1">
    <location>
        <begin position="548"/>
        <end position="578"/>
    </location>
</feature>
<feature type="compositionally biased region" description="Polar residues" evidence="1">
    <location>
        <begin position="92"/>
        <end position="103"/>
    </location>
</feature>
<evidence type="ECO:0000313" key="2">
    <source>
        <dbReference type="EMBL" id="CAG9818869.1"/>
    </source>
</evidence>
<gene>
    <name evidence="2" type="ORF">PHAECO_LOCUS6171</name>
</gene>
<reference evidence="2" key="1">
    <citation type="submission" date="2022-01" db="EMBL/GenBank/DDBJ databases">
        <authorList>
            <person name="King R."/>
        </authorList>
    </citation>
    <scope>NUCLEOTIDE SEQUENCE</scope>
</reference>
<sequence>MSTEKEKIKATVQGVGSPVPVQVRGGGAGLTGPSSSNCGSPLVENQAKESILTTGEDEIFRTDLQTSNRFEVLEGKYNPFRRSDSLRRTPPRRTSNLSESGSYNETIMPETFSEMDNTEKTLLPNLEYDVTNLQEETQSDVEQRLKRKRQNETPEKLRGESKEQTEILRKNIEMISKQVKLLNKLIKASYKPKTELLDITRAMNMCTRQLENEGVMKWLEEVGRNTEDVNLQNPMQCPQKEMVTIGTQVTEDELEKELEISEQLRITKMKNILEEDTGFIGVSEAMDESWPEEIFKRAKLKDIDVSSLNRGGDIVVIVNPRDPKVDKTIGTLELIFPGVSELMKNNDGQVDFVLHTNKTMSKNREESEEIRAFYIVPWGNTSGEIRSIEELYTQVKILKATMEIHPTDNINVIVNGGLEDDYMRKIFEYIFHKEAINITILAKPAKGVNKALRPTPERMVIKCEGKTYADMLRDIKGKVDIGNMGINIRTIKKTMKGDLMLELDGGKGNANILKEEIMKKMTATNIRVHRQETQIHINDIDAITQAEEDQKRKPEILGNKEGGNTGLTTQASKRKRGDITPENLKHLAEDKECFTKALDKLLMQVKVLDKMVGGIYKAKKELLELSGRMTCQANQLQEYRRCLDALSDEGVIDQFISMQSHTIEMVNMSTQVSEEELEKELQIRHQAWQNEGEF</sequence>
<feature type="region of interest" description="Disordered" evidence="1">
    <location>
        <begin position="17"/>
        <end position="42"/>
    </location>
</feature>
<evidence type="ECO:0000313" key="3">
    <source>
        <dbReference type="Proteomes" id="UP001153737"/>
    </source>
</evidence>
<dbReference type="EMBL" id="OU896708">
    <property type="protein sequence ID" value="CAG9818869.1"/>
    <property type="molecule type" value="Genomic_DNA"/>
</dbReference>
<keyword evidence="3" id="KW-1185">Reference proteome</keyword>
<dbReference type="Proteomes" id="UP001153737">
    <property type="component" value="Chromosome 2"/>
</dbReference>
<organism evidence="2 3">
    <name type="scientific">Phaedon cochleariae</name>
    <name type="common">Mustard beetle</name>
    <dbReference type="NCBI Taxonomy" id="80249"/>
    <lineage>
        <taxon>Eukaryota</taxon>
        <taxon>Metazoa</taxon>
        <taxon>Ecdysozoa</taxon>
        <taxon>Arthropoda</taxon>
        <taxon>Hexapoda</taxon>
        <taxon>Insecta</taxon>
        <taxon>Pterygota</taxon>
        <taxon>Neoptera</taxon>
        <taxon>Endopterygota</taxon>
        <taxon>Coleoptera</taxon>
        <taxon>Polyphaga</taxon>
        <taxon>Cucujiformia</taxon>
        <taxon>Chrysomeloidea</taxon>
        <taxon>Chrysomelidae</taxon>
        <taxon>Chrysomelinae</taxon>
        <taxon>Chrysomelini</taxon>
        <taxon>Phaedon</taxon>
    </lineage>
</organism>
<reference evidence="2" key="2">
    <citation type="submission" date="2022-10" db="EMBL/GenBank/DDBJ databases">
        <authorList>
            <consortium name="ENA_rothamsted_submissions"/>
            <consortium name="culmorum"/>
            <person name="King R."/>
        </authorList>
    </citation>
    <scope>NUCLEOTIDE SEQUENCE</scope>
</reference>
<protein>
    <submittedName>
        <fullName evidence="2">Uncharacterized protein</fullName>
    </submittedName>
</protein>
<name>A0A9N9SDJ8_PHACE</name>